<evidence type="ECO:0000256" key="3">
    <source>
        <dbReference type="SAM" id="MobiDB-lite"/>
    </source>
</evidence>
<feature type="compositionally biased region" description="Basic and acidic residues" evidence="3">
    <location>
        <begin position="498"/>
        <end position="507"/>
    </location>
</feature>
<dbReference type="Proteomes" id="UP001140091">
    <property type="component" value="Unassembled WGS sequence"/>
</dbReference>
<name>A0A9W8JF80_9AGAR</name>
<protein>
    <recommendedName>
        <fullName evidence="7">Ketoreductase (KR) domain-containing protein</fullName>
    </recommendedName>
</protein>
<comment type="caution">
    <text evidence="5">The sequence shown here is derived from an EMBL/GenBank/DDBJ whole genome shotgun (WGS) entry which is preliminary data.</text>
</comment>
<feature type="region of interest" description="Disordered" evidence="3">
    <location>
        <begin position="135"/>
        <end position="164"/>
    </location>
</feature>
<evidence type="ECO:0000313" key="6">
    <source>
        <dbReference type="Proteomes" id="UP001140091"/>
    </source>
</evidence>
<dbReference type="GO" id="GO:0016491">
    <property type="term" value="F:oxidoreductase activity"/>
    <property type="evidence" value="ECO:0007669"/>
    <property type="project" value="UniProtKB-KW"/>
</dbReference>
<sequence>MVLGILESIYRSSYFPRSYVPHILLASLAVAILHALSQGRKTSRDRDLHARTVILTGAFTSSLGITLLQDLAKRGARVIALSPYKADDPQITILVTLLRATTGNEQVFAEECDLDDAGEVRKFCTQFLTGAKLSDSEKKEKEAAKSDPAPPPGAGPPPGTESSTDQRLDAIVFAHEYPHVGALRPFRTQSSFEEEAKHRERGSLASFLMTTLLLPSLLVAPPDRDIRIVNVVNPFYAAASGPSFHDTHSVSLSSSQPDGKKRSKPSTLLEEGIRSLRSVILTRHLQRILDALPAPQAPSTAGTEVTVVNPKMQKSNIVAVSVSPGVSRMDTVAPMINANWGIGEGKPSVIGIILYILLQPFLRIFTKSPNSSVQTVLHALFLPTPFKSMSMKIAEQEAASASASASSETETKTESSGEKGTASSSSKSTSSAKLRKPQPVFTEVLKPGSLYSDCAVVVTLKVPPPPSSSSSSGSSKDGKKADSEKKSDSDKKGKKKEKGKEKEKGEELDISINDDGEYGGEAVGRVVWEAYEDALKIWEGKNQNAGAGAGKSGKAEKKAEASRKD</sequence>
<evidence type="ECO:0000256" key="4">
    <source>
        <dbReference type="SAM" id="Phobius"/>
    </source>
</evidence>
<dbReference type="AlphaFoldDB" id="A0A9W8JF80"/>
<feature type="compositionally biased region" description="Basic and acidic residues" evidence="3">
    <location>
        <begin position="553"/>
        <end position="565"/>
    </location>
</feature>
<dbReference type="EMBL" id="JANBPK010000775">
    <property type="protein sequence ID" value="KAJ2932308.1"/>
    <property type="molecule type" value="Genomic_DNA"/>
</dbReference>
<accession>A0A9W8JF80</accession>
<organism evidence="5 6">
    <name type="scientific">Candolleomyces eurysporus</name>
    <dbReference type="NCBI Taxonomy" id="2828524"/>
    <lineage>
        <taxon>Eukaryota</taxon>
        <taxon>Fungi</taxon>
        <taxon>Dikarya</taxon>
        <taxon>Basidiomycota</taxon>
        <taxon>Agaricomycotina</taxon>
        <taxon>Agaricomycetes</taxon>
        <taxon>Agaricomycetidae</taxon>
        <taxon>Agaricales</taxon>
        <taxon>Agaricineae</taxon>
        <taxon>Psathyrellaceae</taxon>
        <taxon>Candolleomyces</taxon>
    </lineage>
</organism>
<proteinExistence type="inferred from homology"/>
<feature type="non-terminal residue" evidence="5">
    <location>
        <position position="1"/>
    </location>
</feature>
<dbReference type="OrthoDB" id="191979at2759"/>
<feature type="region of interest" description="Disordered" evidence="3">
    <location>
        <begin position="540"/>
        <end position="565"/>
    </location>
</feature>
<keyword evidence="4" id="KW-1133">Transmembrane helix</keyword>
<comment type="similarity">
    <text evidence="1">Belongs to the short-chain dehydrogenases/reductases (SDR) family.</text>
</comment>
<dbReference type="Gene3D" id="3.40.50.720">
    <property type="entry name" value="NAD(P)-binding Rossmann-like Domain"/>
    <property type="match status" value="1"/>
</dbReference>
<evidence type="ECO:0000313" key="5">
    <source>
        <dbReference type="EMBL" id="KAJ2932308.1"/>
    </source>
</evidence>
<keyword evidence="4" id="KW-0472">Membrane</keyword>
<dbReference type="PANTHER" id="PTHR24320:SF152">
    <property type="entry name" value="SHORT-CHAIN DEHYDROGENASE_REDUCTASE FAMILY PROTEIN"/>
    <property type="match status" value="1"/>
</dbReference>
<feature type="compositionally biased region" description="Pro residues" evidence="3">
    <location>
        <begin position="148"/>
        <end position="159"/>
    </location>
</feature>
<keyword evidence="2" id="KW-0560">Oxidoreductase</keyword>
<gene>
    <name evidence="5" type="ORF">H1R20_g4800</name>
</gene>
<dbReference type="InterPro" id="IPR036291">
    <property type="entry name" value="NAD(P)-bd_dom_sf"/>
</dbReference>
<feature type="compositionally biased region" description="Basic and acidic residues" evidence="3">
    <location>
        <begin position="476"/>
        <end position="491"/>
    </location>
</feature>
<feature type="transmembrane region" description="Helical" evidence="4">
    <location>
        <begin position="19"/>
        <end position="36"/>
    </location>
</feature>
<feature type="transmembrane region" description="Helical" evidence="4">
    <location>
        <begin position="48"/>
        <end position="68"/>
    </location>
</feature>
<evidence type="ECO:0000256" key="2">
    <source>
        <dbReference type="ARBA" id="ARBA00023002"/>
    </source>
</evidence>
<feature type="region of interest" description="Disordered" evidence="3">
    <location>
        <begin position="462"/>
        <end position="516"/>
    </location>
</feature>
<feature type="compositionally biased region" description="Basic and acidic residues" evidence="3">
    <location>
        <begin position="135"/>
        <end position="145"/>
    </location>
</feature>
<reference evidence="5" key="1">
    <citation type="submission" date="2022-06" db="EMBL/GenBank/DDBJ databases">
        <title>Genome Sequence of Candolleomyces eurysporus.</title>
        <authorList>
            <person name="Buettner E."/>
        </authorList>
    </citation>
    <scope>NUCLEOTIDE SEQUENCE</scope>
    <source>
        <strain evidence="5">VTCC 930004</strain>
    </source>
</reference>
<evidence type="ECO:0000256" key="1">
    <source>
        <dbReference type="ARBA" id="ARBA00006484"/>
    </source>
</evidence>
<keyword evidence="6" id="KW-1185">Reference proteome</keyword>
<feature type="region of interest" description="Disordered" evidence="3">
    <location>
        <begin position="244"/>
        <end position="267"/>
    </location>
</feature>
<keyword evidence="4" id="KW-0812">Transmembrane</keyword>
<evidence type="ECO:0008006" key="7">
    <source>
        <dbReference type="Google" id="ProtNLM"/>
    </source>
</evidence>
<dbReference type="PANTHER" id="PTHR24320">
    <property type="entry name" value="RETINOL DEHYDROGENASE"/>
    <property type="match status" value="1"/>
</dbReference>
<dbReference type="SUPFAM" id="SSF51735">
    <property type="entry name" value="NAD(P)-binding Rossmann-fold domains"/>
    <property type="match status" value="1"/>
</dbReference>
<feature type="region of interest" description="Disordered" evidence="3">
    <location>
        <begin position="400"/>
        <end position="436"/>
    </location>
</feature>
<feature type="compositionally biased region" description="Low complexity" evidence="3">
    <location>
        <begin position="418"/>
        <end position="432"/>
    </location>
</feature>